<reference evidence="1" key="1">
    <citation type="submission" date="2019-03" db="EMBL/GenBank/DDBJ databases">
        <title>Single cell metagenomics reveals metabolic interactions within the superorganism composed of flagellate Streblomastix strix and complex community of Bacteroidetes bacteria on its surface.</title>
        <authorList>
            <person name="Treitli S.C."/>
            <person name="Kolisko M."/>
            <person name="Husnik F."/>
            <person name="Keeling P."/>
            <person name="Hampl V."/>
        </authorList>
    </citation>
    <scope>NUCLEOTIDE SEQUENCE</scope>
    <source>
        <strain evidence="1">STM</strain>
    </source>
</reference>
<dbReference type="AlphaFoldDB" id="A0A5J4PV94"/>
<organism evidence="1">
    <name type="scientific">termite gut metagenome</name>
    <dbReference type="NCBI Taxonomy" id="433724"/>
    <lineage>
        <taxon>unclassified sequences</taxon>
        <taxon>metagenomes</taxon>
        <taxon>organismal metagenomes</taxon>
    </lineage>
</organism>
<accession>A0A5J4PV94</accession>
<comment type="caution">
    <text evidence="1">The sequence shown here is derived from an EMBL/GenBank/DDBJ whole genome shotgun (WGS) entry which is preliminary data.</text>
</comment>
<name>A0A5J4PV94_9ZZZZ</name>
<gene>
    <name evidence="1" type="ORF">EZS27_036496</name>
</gene>
<proteinExistence type="predicted"/>
<protein>
    <recommendedName>
        <fullName evidence="2">Ribosome biogenesis GTPase RsgA</fullName>
    </recommendedName>
</protein>
<evidence type="ECO:0008006" key="2">
    <source>
        <dbReference type="Google" id="ProtNLM"/>
    </source>
</evidence>
<evidence type="ECO:0000313" key="1">
    <source>
        <dbReference type="EMBL" id="KAA6312599.1"/>
    </source>
</evidence>
<dbReference type="EMBL" id="SNRY01006435">
    <property type="protein sequence ID" value="KAA6312599.1"/>
    <property type="molecule type" value="Genomic_DNA"/>
</dbReference>
<sequence>NNCTHRQEPGCAVCEAVEQRYISQSRYTSYLNMLEDEEDGKYRAAY</sequence>
<dbReference type="Gene3D" id="1.10.40.50">
    <property type="entry name" value="Probable gtpase engc, domain 3"/>
    <property type="match status" value="1"/>
</dbReference>
<feature type="non-terminal residue" evidence="1">
    <location>
        <position position="1"/>
    </location>
</feature>